<dbReference type="OrthoDB" id="9802674at2"/>
<proteinExistence type="predicted"/>
<dbReference type="AlphaFoldDB" id="A0A1G7PAL7"/>
<feature type="chain" id="PRO_5011678170" evidence="2">
    <location>
        <begin position="23"/>
        <end position="242"/>
    </location>
</feature>
<sequence>MTGLRRAAIRLTMLALAGVMGACEVPTPAPKTSAPGHHEIQVERTRYSHAVSFPSGASELPGEARTALRAFLDRTGTRTNDRIVVTAAGRAGADLAPARRNAVLRYLRRLGYRPADPPAAGHGHPMPDADALVRVTRYHARLPQCPDRSRTSMSDFHNLPTSNFGCSDTHNLGRMVANPRDLLRGRTLGPADATRQSKAIADYRTGELPKLEDGNGGGEQQQEGFSFSGNPLSGQSRGGSGQ</sequence>
<dbReference type="Pfam" id="PF09476">
    <property type="entry name" value="Pilus_CpaD"/>
    <property type="match status" value="1"/>
</dbReference>
<evidence type="ECO:0000313" key="3">
    <source>
        <dbReference type="EMBL" id="SDF83318.1"/>
    </source>
</evidence>
<feature type="compositionally biased region" description="Low complexity" evidence="1">
    <location>
        <begin position="220"/>
        <end position="229"/>
    </location>
</feature>
<dbReference type="SUPFAM" id="SSF103088">
    <property type="entry name" value="OmpA-like"/>
    <property type="match status" value="1"/>
</dbReference>
<organism evidence="3 4">
    <name type="scientific">Limimonas halophila</name>
    <dbReference type="NCBI Taxonomy" id="1082479"/>
    <lineage>
        <taxon>Bacteria</taxon>
        <taxon>Pseudomonadati</taxon>
        <taxon>Pseudomonadota</taxon>
        <taxon>Alphaproteobacteria</taxon>
        <taxon>Rhodospirillales</taxon>
        <taxon>Rhodovibrionaceae</taxon>
        <taxon>Limimonas</taxon>
    </lineage>
</organism>
<evidence type="ECO:0000256" key="2">
    <source>
        <dbReference type="SAM" id="SignalP"/>
    </source>
</evidence>
<dbReference type="EMBL" id="FNCE01000002">
    <property type="protein sequence ID" value="SDF83318.1"/>
    <property type="molecule type" value="Genomic_DNA"/>
</dbReference>
<name>A0A1G7PAL7_9PROT</name>
<keyword evidence="2" id="KW-0732">Signal</keyword>
<dbReference type="InterPro" id="IPR036737">
    <property type="entry name" value="OmpA-like_sf"/>
</dbReference>
<gene>
    <name evidence="3" type="ORF">SAMN05216241_102496</name>
</gene>
<accession>A0A1G7PAL7</accession>
<feature type="region of interest" description="Disordered" evidence="1">
    <location>
        <begin position="184"/>
        <end position="242"/>
    </location>
</feature>
<protein>
    <submittedName>
        <fullName evidence="3">Pilus assembly protein CpaD</fullName>
    </submittedName>
</protein>
<feature type="compositionally biased region" description="Basic and acidic residues" evidence="1">
    <location>
        <begin position="204"/>
        <end position="213"/>
    </location>
</feature>
<keyword evidence="4" id="KW-1185">Reference proteome</keyword>
<evidence type="ECO:0000256" key="1">
    <source>
        <dbReference type="SAM" id="MobiDB-lite"/>
    </source>
</evidence>
<dbReference type="STRING" id="1082479.SAMN05216241_102496"/>
<reference evidence="3 4" key="1">
    <citation type="submission" date="2016-10" db="EMBL/GenBank/DDBJ databases">
        <authorList>
            <person name="de Groot N.N."/>
        </authorList>
    </citation>
    <scope>NUCLEOTIDE SEQUENCE [LARGE SCALE GENOMIC DNA]</scope>
    <source>
        <strain evidence="3 4">DSM 25584</strain>
    </source>
</reference>
<dbReference type="Proteomes" id="UP000199415">
    <property type="component" value="Unassembled WGS sequence"/>
</dbReference>
<evidence type="ECO:0000313" key="4">
    <source>
        <dbReference type="Proteomes" id="UP000199415"/>
    </source>
</evidence>
<dbReference type="PROSITE" id="PS51257">
    <property type="entry name" value="PROKAR_LIPOPROTEIN"/>
    <property type="match status" value="1"/>
</dbReference>
<feature type="signal peptide" evidence="2">
    <location>
        <begin position="1"/>
        <end position="22"/>
    </location>
</feature>
<dbReference type="RefSeq" id="WP_090019094.1">
    <property type="nucleotide sequence ID" value="NZ_FNCE01000002.1"/>
</dbReference>
<dbReference type="InterPro" id="IPR019027">
    <property type="entry name" value="Pilus_biogenesis_CpaD-related"/>
</dbReference>